<feature type="compositionally biased region" description="Basic and acidic residues" evidence="1">
    <location>
        <begin position="43"/>
        <end position="82"/>
    </location>
</feature>
<dbReference type="RefSeq" id="WP_376977996.1">
    <property type="nucleotide sequence ID" value="NZ_JBHLSV010000002.1"/>
</dbReference>
<reference evidence="3 4" key="1">
    <citation type="submission" date="2024-09" db="EMBL/GenBank/DDBJ databases">
        <authorList>
            <person name="Sun Q."/>
            <person name="Mori K."/>
        </authorList>
    </citation>
    <scope>NUCLEOTIDE SEQUENCE [LARGE SCALE GENOMIC DNA]</scope>
    <source>
        <strain evidence="3 4">CICC 10874</strain>
    </source>
</reference>
<keyword evidence="2" id="KW-0472">Membrane</keyword>
<keyword evidence="4" id="KW-1185">Reference proteome</keyword>
<evidence type="ECO:0000313" key="3">
    <source>
        <dbReference type="EMBL" id="MFC0672867.1"/>
    </source>
</evidence>
<gene>
    <name evidence="3" type="ORF">ACFFF6_02735</name>
</gene>
<proteinExistence type="predicted"/>
<name>A0ABV6R917_9MICO</name>
<evidence type="ECO:0000256" key="2">
    <source>
        <dbReference type="SAM" id="Phobius"/>
    </source>
</evidence>
<accession>A0ABV6R917</accession>
<organism evidence="3 4">
    <name type="scientific">Brachybacterium hainanense</name>
    <dbReference type="NCBI Taxonomy" id="1541174"/>
    <lineage>
        <taxon>Bacteria</taxon>
        <taxon>Bacillati</taxon>
        <taxon>Actinomycetota</taxon>
        <taxon>Actinomycetes</taxon>
        <taxon>Micrococcales</taxon>
        <taxon>Dermabacteraceae</taxon>
        <taxon>Brachybacterium</taxon>
    </lineage>
</organism>
<feature type="region of interest" description="Disordered" evidence="1">
    <location>
        <begin position="42"/>
        <end position="82"/>
    </location>
</feature>
<dbReference type="EMBL" id="JBHLSV010000002">
    <property type="protein sequence ID" value="MFC0672867.1"/>
    <property type="molecule type" value="Genomic_DNA"/>
</dbReference>
<evidence type="ECO:0000313" key="4">
    <source>
        <dbReference type="Proteomes" id="UP001589793"/>
    </source>
</evidence>
<evidence type="ECO:0000256" key="1">
    <source>
        <dbReference type="SAM" id="MobiDB-lite"/>
    </source>
</evidence>
<sequence length="82" mass="8922">MGELWTTAPSLSPLAVVVLIAGTILLTIGFLIWLALTPDEPADTTREARRRLSERSRAEAARNRRRLDADAGRADHVAGDLS</sequence>
<keyword evidence="2" id="KW-1133">Transmembrane helix</keyword>
<feature type="transmembrane region" description="Helical" evidence="2">
    <location>
        <begin position="12"/>
        <end position="36"/>
    </location>
</feature>
<dbReference type="Proteomes" id="UP001589793">
    <property type="component" value="Unassembled WGS sequence"/>
</dbReference>
<comment type="caution">
    <text evidence="3">The sequence shown here is derived from an EMBL/GenBank/DDBJ whole genome shotgun (WGS) entry which is preliminary data.</text>
</comment>
<protein>
    <submittedName>
        <fullName evidence="3">Uncharacterized protein</fullName>
    </submittedName>
</protein>
<keyword evidence="2" id="KW-0812">Transmembrane</keyword>